<evidence type="ECO:0000313" key="10">
    <source>
        <dbReference type="Proteomes" id="UP000029590"/>
    </source>
</evidence>
<proteinExistence type="inferred from homology"/>
<dbReference type="Gene3D" id="3.40.190.10">
    <property type="entry name" value="Periplasmic binding protein-like II"/>
    <property type="match status" value="2"/>
</dbReference>
<feature type="domain" description="SsuA/THI5-like" evidence="8">
    <location>
        <begin position="80"/>
        <end position="258"/>
    </location>
</feature>
<evidence type="ECO:0000256" key="2">
    <source>
        <dbReference type="ARBA" id="ARBA00010742"/>
    </source>
</evidence>
<keyword evidence="4 7" id="KW-0732">Signal</keyword>
<gene>
    <name evidence="9" type="ORF">DM48_2108</name>
</gene>
<dbReference type="CDD" id="cd13556">
    <property type="entry name" value="PBP2_SsuA_like_1"/>
    <property type="match status" value="1"/>
</dbReference>
<dbReference type="GO" id="GO:0016020">
    <property type="term" value="C:membrane"/>
    <property type="evidence" value="ECO:0007669"/>
    <property type="project" value="InterPro"/>
</dbReference>
<dbReference type="PANTHER" id="PTHR30024">
    <property type="entry name" value="ALIPHATIC SULFONATES-BINDING PROTEIN-RELATED"/>
    <property type="match status" value="1"/>
</dbReference>
<dbReference type="InterPro" id="IPR010067">
    <property type="entry name" value="ABC_SsuA_sub-bd"/>
</dbReference>
<evidence type="ECO:0000256" key="5">
    <source>
        <dbReference type="ARBA" id="ARBA00055538"/>
    </source>
</evidence>
<dbReference type="SUPFAM" id="SSF53850">
    <property type="entry name" value="Periplasmic binding protein-like II"/>
    <property type="match status" value="1"/>
</dbReference>
<dbReference type="GO" id="GO:0042597">
    <property type="term" value="C:periplasmic space"/>
    <property type="evidence" value="ECO:0007669"/>
    <property type="project" value="UniProtKB-SubCell"/>
</dbReference>
<dbReference type="GO" id="GO:0042626">
    <property type="term" value="F:ATPase-coupled transmembrane transporter activity"/>
    <property type="evidence" value="ECO:0007669"/>
    <property type="project" value="InterPro"/>
</dbReference>
<comment type="subcellular location">
    <subcellularLocation>
        <location evidence="1">Periplasm</location>
    </subcellularLocation>
</comment>
<evidence type="ECO:0000256" key="1">
    <source>
        <dbReference type="ARBA" id="ARBA00004418"/>
    </source>
</evidence>
<comment type="caution">
    <text evidence="9">The sequence shown here is derived from an EMBL/GenBank/DDBJ whole genome shotgun (WGS) entry which is preliminary data.</text>
</comment>
<dbReference type="Pfam" id="PF09084">
    <property type="entry name" value="NMT1"/>
    <property type="match status" value="1"/>
</dbReference>
<dbReference type="InterPro" id="IPR015168">
    <property type="entry name" value="SsuA/THI5"/>
</dbReference>
<evidence type="ECO:0000256" key="3">
    <source>
        <dbReference type="ARBA" id="ARBA00022448"/>
    </source>
</evidence>
<dbReference type="PANTHER" id="PTHR30024:SF21">
    <property type="entry name" value="ABC TRANSPORTER SUBSTRATE-BINDING PROTEIN"/>
    <property type="match status" value="1"/>
</dbReference>
<accession>A0AAW3EYH9</accession>
<protein>
    <recommendedName>
        <fullName evidence="6">Putative aliphatic sulfonates-binding protein</fullName>
    </recommendedName>
</protein>
<keyword evidence="3" id="KW-0813">Transport</keyword>
<evidence type="ECO:0000256" key="4">
    <source>
        <dbReference type="ARBA" id="ARBA00022729"/>
    </source>
</evidence>
<dbReference type="Proteomes" id="UP000029590">
    <property type="component" value="Unassembled WGS sequence"/>
</dbReference>
<dbReference type="AlphaFoldDB" id="A0AAW3EYH9"/>
<feature type="chain" id="PRO_5043733211" description="Putative aliphatic sulfonates-binding protein" evidence="7">
    <location>
        <begin position="21"/>
        <end position="321"/>
    </location>
</feature>
<feature type="signal peptide" evidence="7">
    <location>
        <begin position="1"/>
        <end position="20"/>
    </location>
</feature>
<dbReference type="EMBL" id="JPGG01000016">
    <property type="protein sequence ID" value="KGC12690.1"/>
    <property type="molecule type" value="Genomic_DNA"/>
</dbReference>
<comment type="function">
    <text evidence="5">Part of a binding-protein-dependent transport system for aliphatic sulfonates. Putative binding protein.</text>
</comment>
<dbReference type="FunFam" id="3.40.190.10:FF:000050">
    <property type="entry name" value="Sulfonate ABC transporter substrate-binding protein"/>
    <property type="match status" value="1"/>
</dbReference>
<evidence type="ECO:0000259" key="8">
    <source>
        <dbReference type="Pfam" id="PF09084"/>
    </source>
</evidence>
<reference evidence="9 10" key="1">
    <citation type="submission" date="2014-04" db="EMBL/GenBank/DDBJ databases">
        <authorList>
            <person name="Bishop-Lilly K.A."/>
            <person name="Broomall S.M."/>
            <person name="Chain P.S."/>
            <person name="Chertkov O."/>
            <person name="Coyne S.R."/>
            <person name="Daligault H.E."/>
            <person name="Davenport K.W."/>
            <person name="Erkkila T."/>
            <person name="Frey K.G."/>
            <person name="Gibbons H.S."/>
            <person name="Gu W."/>
            <person name="Jaissle J."/>
            <person name="Johnson S.L."/>
            <person name="Koroleva G.I."/>
            <person name="Ladner J.T."/>
            <person name="Lo C.-C."/>
            <person name="Minogue T.D."/>
            <person name="Munk C."/>
            <person name="Palacios G.F."/>
            <person name="Redden C.L."/>
            <person name="Rosenzweig C.N."/>
            <person name="Scholz M.B."/>
            <person name="Teshima H."/>
            <person name="Xu Y."/>
        </authorList>
    </citation>
    <scope>NUCLEOTIDE SEQUENCE [LARGE SCALE GENOMIC DNA]</scope>
    <source>
        <strain evidence="10">gladioli</strain>
    </source>
</reference>
<dbReference type="NCBIfam" id="TIGR01728">
    <property type="entry name" value="SsuA_fam"/>
    <property type="match status" value="1"/>
</dbReference>
<name>A0AAW3EYH9_BURGA</name>
<comment type="similarity">
    <text evidence="2">Belongs to the bacterial solute-binding protein SsuA/TauA family.</text>
</comment>
<evidence type="ECO:0000256" key="7">
    <source>
        <dbReference type="SAM" id="SignalP"/>
    </source>
</evidence>
<sequence length="321" mass="34883">MKPSWLRVLRHAALSIAALAAGVAALASQNAAAAPAAPAEIRVDYAYYSPESLVIRHFGWLEDEFKPDHVAIRWLLSLGSNRALEYLNSGAADFGSTAGLAAVLGRANGNPIRAVYVFSRPEWTALVVRKDSPIHSLADLKGRKIAATRGTDPFLFTLRALHTVGLTRDDVELVNLQHPDGRTALANGQVDAWAGLDPHMAAAQVDDGAKLLYRNVGFNTYGFLNVREAFASQYPQAVTRVLKVYEKARLWIVAHPDETARIVADESKVSLPVAKLQLQRNDFSDPVPGETQRAALKAAAPVLTEEQLVKPGVDPAKVWTR</sequence>
<organism evidence="9 10">
    <name type="scientific">Burkholderia gladioli</name>
    <name type="common">Pseudomonas marginata</name>
    <name type="synonym">Phytomonas marginata</name>
    <dbReference type="NCBI Taxonomy" id="28095"/>
    <lineage>
        <taxon>Bacteria</taxon>
        <taxon>Pseudomonadati</taxon>
        <taxon>Pseudomonadota</taxon>
        <taxon>Betaproteobacteria</taxon>
        <taxon>Burkholderiales</taxon>
        <taxon>Burkholderiaceae</taxon>
        <taxon>Burkholderia</taxon>
    </lineage>
</organism>
<evidence type="ECO:0000256" key="6">
    <source>
        <dbReference type="ARBA" id="ARBA00070228"/>
    </source>
</evidence>
<evidence type="ECO:0000313" key="9">
    <source>
        <dbReference type="EMBL" id="KGC12690.1"/>
    </source>
</evidence>